<accession>A0A8D5A166</accession>
<evidence type="ECO:0000256" key="17">
    <source>
        <dbReference type="RuleBase" id="RU003448"/>
    </source>
</evidence>
<dbReference type="NCBIfam" id="NF005155">
    <property type="entry name" value="PRK06635.1-4"/>
    <property type="match status" value="1"/>
</dbReference>
<dbReference type="UniPathway" id="UPA00034">
    <property type="reaction ID" value="UER00015"/>
</dbReference>
<dbReference type="SUPFAM" id="SSF55021">
    <property type="entry name" value="ACT-like"/>
    <property type="match status" value="2"/>
</dbReference>
<dbReference type="InterPro" id="IPR005260">
    <property type="entry name" value="Asp_kin_monofn"/>
</dbReference>
<dbReference type="CDD" id="cd04913">
    <property type="entry name" value="ACT_AKii-LysC-BS-like_1"/>
    <property type="match status" value="1"/>
</dbReference>
<dbReference type="PANTHER" id="PTHR21499">
    <property type="entry name" value="ASPARTATE KINASE"/>
    <property type="match status" value="1"/>
</dbReference>
<keyword evidence="6 18" id="KW-0028">Amino-acid biosynthesis</keyword>
<dbReference type="GO" id="GO:0009090">
    <property type="term" value="P:homoserine biosynthetic process"/>
    <property type="evidence" value="ECO:0007669"/>
    <property type="project" value="TreeGrafter"/>
</dbReference>
<dbReference type="Gene3D" id="3.40.1160.10">
    <property type="entry name" value="Acetylglutamate kinase-like"/>
    <property type="match status" value="1"/>
</dbReference>
<evidence type="ECO:0000256" key="7">
    <source>
        <dbReference type="ARBA" id="ARBA00022679"/>
    </source>
</evidence>
<evidence type="ECO:0000256" key="11">
    <source>
        <dbReference type="ARBA" id="ARBA00022840"/>
    </source>
</evidence>
<evidence type="ECO:0000256" key="14">
    <source>
        <dbReference type="ARBA" id="ARBA00047872"/>
    </source>
</evidence>
<dbReference type="Proteomes" id="UP000320585">
    <property type="component" value="Chromosome"/>
</dbReference>
<protein>
    <recommendedName>
        <fullName evidence="17">Aspartokinase</fullName>
        <ecNumber evidence="17">2.7.2.4</ecNumber>
    </recommendedName>
</protein>
<evidence type="ECO:0000256" key="6">
    <source>
        <dbReference type="ARBA" id="ARBA00022605"/>
    </source>
</evidence>
<comment type="pathway">
    <text evidence="4 18">Amino-acid biosynthesis; L-threonine biosynthesis; L-threonine from L-aspartate: step 1/5.</text>
</comment>
<evidence type="ECO:0000256" key="10">
    <source>
        <dbReference type="ARBA" id="ARBA00022777"/>
    </source>
</evidence>
<keyword evidence="12" id="KW-0220">Diaminopimelate biosynthesis</keyword>
<dbReference type="InterPro" id="IPR018042">
    <property type="entry name" value="Aspartate_kinase_CS"/>
</dbReference>
<dbReference type="GO" id="GO:0005829">
    <property type="term" value="C:cytosol"/>
    <property type="evidence" value="ECO:0007669"/>
    <property type="project" value="TreeGrafter"/>
</dbReference>
<dbReference type="CDD" id="cd04923">
    <property type="entry name" value="ACT_AK-LysC-DapG-like_2"/>
    <property type="match status" value="1"/>
</dbReference>
<comment type="pathway">
    <text evidence="2 18">Amino-acid biosynthesis; L-lysine biosynthesis via DAP pathway; (S)-tetrahydrodipicolinate from L-aspartate: step 1/4.</text>
</comment>
<feature type="binding site" evidence="16">
    <location>
        <begin position="173"/>
        <end position="174"/>
    </location>
    <ligand>
        <name>ATP</name>
        <dbReference type="ChEBI" id="CHEBI:30616"/>
    </ligand>
</feature>
<dbReference type="PIRSF" id="PIRSF000726">
    <property type="entry name" value="Asp_kin"/>
    <property type="match status" value="1"/>
</dbReference>
<proteinExistence type="inferred from homology"/>
<dbReference type="GeneID" id="92716205"/>
<dbReference type="UniPathway" id="UPA00050">
    <property type="reaction ID" value="UER00461"/>
</dbReference>
<keyword evidence="7 17" id="KW-0808">Transferase</keyword>
<dbReference type="GO" id="GO:0004072">
    <property type="term" value="F:aspartate kinase activity"/>
    <property type="evidence" value="ECO:0007669"/>
    <property type="project" value="UniProtKB-EC"/>
</dbReference>
<dbReference type="FunFam" id="3.30.2130.10:FF:000001">
    <property type="entry name" value="Bifunctional aspartokinase/homoserine dehydrogenase"/>
    <property type="match status" value="1"/>
</dbReference>
<comment type="function">
    <text evidence="1">Catalyzes the phosphorylation of the beta-carboxyl group of aspartic acid with ATP to yield 4-phospho-L-aspartate, which is involved in the branched biosynthetic pathway leading to the biosynthesis of amino acids threonine, isoleucine and methionine.</text>
</comment>
<evidence type="ECO:0000313" key="21">
    <source>
        <dbReference type="Proteomes" id="UP000320585"/>
    </source>
</evidence>
<comment type="catalytic activity">
    <reaction evidence="14 17">
        <text>L-aspartate + ATP = 4-phospho-L-aspartate + ADP</text>
        <dbReference type="Rhea" id="RHEA:23776"/>
        <dbReference type="ChEBI" id="CHEBI:29991"/>
        <dbReference type="ChEBI" id="CHEBI:30616"/>
        <dbReference type="ChEBI" id="CHEBI:57535"/>
        <dbReference type="ChEBI" id="CHEBI:456216"/>
        <dbReference type="EC" id="2.7.2.4"/>
    </reaction>
</comment>
<feature type="binding site" evidence="16">
    <location>
        <begin position="7"/>
        <end position="10"/>
    </location>
    <ligand>
        <name>ATP</name>
        <dbReference type="ChEBI" id="CHEBI:30616"/>
    </ligand>
</feature>
<dbReference type="GO" id="GO:0009089">
    <property type="term" value="P:lysine biosynthetic process via diaminopimelate"/>
    <property type="evidence" value="ECO:0007669"/>
    <property type="project" value="UniProtKB-UniPathway"/>
</dbReference>
<dbReference type="PANTHER" id="PTHR21499:SF3">
    <property type="entry name" value="ASPARTOKINASE"/>
    <property type="match status" value="1"/>
</dbReference>
<dbReference type="FunFam" id="3.40.1160.10:FF:000002">
    <property type="entry name" value="Aspartokinase"/>
    <property type="match status" value="1"/>
</dbReference>
<evidence type="ECO:0000256" key="1">
    <source>
        <dbReference type="ARBA" id="ARBA00003121"/>
    </source>
</evidence>
<feature type="binding site" evidence="16">
    <location>
        <position position="74"/>
    </location>
    <ligand>
        <name>substrate</name>
    </ligand>
</feature>
<dbReference type="PROSITE" id="PS00324">
    <property type="entry name" value="ASPARTOKINASE"/>
    <property type="match status" value="1"/>
</dbReference>
<keyword evidence="11 16" id="KW-0067">ATP-binding</keyword>
<dbReference type="SUPFAM" id="SSF53633">
    <property type="entry name" value="Carbamate kinase-like"/>
    <property type="match status" value="1"/>
</dbReference>
<dbReference type="InterPro" id="IPR054352">
    <property type="entry name" value="ACT_Aspartokinase"/>
</dbReference>
<keyword evidence="9 16" id="KW-0547">Nucleotide-binding</keyword>
<sequence length="410" mass="43844">MALYVKKFGGSSVATPEKMLNIANRVLRDRKPGDKIVIVVSAMGDSTDDLLDLAAKVSDVNYARERDMLLSTGEQVSIALMAMTFKKLGVPAISLTGPQAGIVAGGGYGKATIDDVKPDRVFKELEAGNIVIVAGFQGMMPNGDIATLGRGGSDATAVALAGAMHADMCEIFTDVDGVYSADPRHVTGTIKMKEITNTEMLEMARLGAGVMQPRSVELGMKYHIPIHVRSTFTDEEGTIIREVCTMETRDDTVRGVAQDAHAARIAVLGLRNIPGVAYKIFSVLAENNITVDMIVQSVRNSNDDKTDIIFTIDDADLSDAKRVLDAMRDEGKVEEVIYDDDTAKVSVVGAGMLGRPGVAARMFGALGRAGVNIDIVSTSEISISCLILRKDLDKAVQAIHDEFFTAGEGR</sequence>
<dbReference type="InterPro" id="IPR001341">
    <property type="entry name" value="Asp_kinase"/>
</dbReference>
<dbReference type="GO" id="GO:0019877">
    <property type="term" value="P:diaminopimelate biosynthetic process"/>
    <property type="evidence" value="ECO:0007669"/>
    <property type="project" value="UniProtKB-KW"/>
</dbReference>
<evidence type="ECO:0000256" key="9">
    <source>
        <dbReference type="ARBA" id="ARBA00022741"/>
    </source>
</evidence>
<dbReference type="KEGG" id="dho:Dia5BBH33_09930"/>
<evidence type="ECO:0000256" key="3">
    <source>
        <dbReference type="ARBA" id="ARBA00004986"/>
    </source>
</evidence>
<dbReference type="InterPro" id="IPR045865">
    <property type="entry name" value="ACT-like_dom_sf"/>
</dbReference>
<dbReference type="Pfam" id="PF00696">
    <property type="entry name" value="AA_kinase"/>
    <property type="match status" value="1"/>
</dbReference>
<evidence type="ECO:0000256" key="12">
    <source>
        <dbReference type="ARBA" id="ARBA00022915"/>
    </source>
</evidence>
<dbReference type="OrthoDB" id="9799110at2"/>
<feature type="binding site" evidence="16">
    <location>
        <position position="179"/>
    </location>
    <ligand>
        <name>ATP</name>
        <dbReference type="ChEBI" id="CHEBI:30616"/>
    </ligand>
</feature>
<comment type="pathway">
    <text evidence="3 18">Amino-acid biosynthesis; L-methionine biosynthesis via de novo pathway; L-homoserine from L-aspartate: step 1/3.</text>
</comment>
<evidence type="ECO:0000256" key="13">
    <source>
        <dbReference type="ARBA" id="ARBA00023154"/>
    </source>
</evidence>
<evidence type="ECO:0000256" key="16">
    <source>
        <dbReference type="PIRSR" id="PIRSR000726-1"/>
    </source>
</evidence>
<organism evidence="20 21">
    <name type="scientific">Dialister hominis</name>
    <dbReference type="NCBI Taxonomy" id="2582419"/>
    <lineage>
        <taxon>Bacteria</taxon>
        <taxon>Bacillati</taxon>
        <taxon>Bacillota</taxon>
        <taxon>Negativicutes</taxon>
        <taxon>Veillonellales</taxon>
        <taxon>Veillonellaceae</taxon>
        <taxon>Dialister</taxon>
    </lineage>
</organism>
<keyword evidence="21" id="KW-1185">Reference proteome</keyword>
<reference evidence="21" key="1">
    <citation type="submission" date="2019-05" db="EMBL/GenBank/DDBJ databases">
        <title>Complete genome sequencing of Dialister sp. strain 5BBH33.</title>
        <authorList>
            <person name="Sakamoto M."/>
            <person name="Murakami T."/>
            <person name="Mori H."/>
        </authorList>
    </citation>
    <scope>NUCLEOTIDE SEQUENCE [LARGE SCALE GENOMIC DNA]</scope>
    <source>
        <strain evidence="21">5BBH33</strain>
    </source>
</reference>
<feature type="binding site" evidence="16">
    <location>
        <position position="47"/>
    </location>
    <ligand>
        <name>substrate</name>
    </ligand>
</feature>
<evidence type="ECO:0000256" key="18">
    <source>
        <dbReference type="RuleBase" id="RU004249"/>
    </source>
</evidence>
<dbReference type="RefSeq" id="WP_022382500.1">
    <property type="nucleotide sequence ID" value="NZ_AP019697.1"/>
</dbReference>
<dbReference type="UniPathway" id="UPA00051">
    <property type="reaction ID" value="UER00462"/>
</dbReference>
<dbReference type="NCBIfam" id="NF005154">
    <property type="entry name" value="PRK06635.1-2"/>
    <property type="match status" value="1"/>
</dbReference>
<dbReference type="InterPro" id="IPR036393">
    <property type="entry name" value="AceGlu_kinase-like_sf"/>
</dbReference>
<dbReference type="EMBL" id="AP019697">
    <property type="protein sequence ID" value="BBK25058.1"/>
    <property type="molecule type" value="Genomic_DNA"/>
</dbReference>
<evidence type="ECO:0000259" key="19">
    <source>
        <dbReference type="PROSITE" id="PS51671"/>
    </source>
</evidence>
<dbReference type="InterPro" id="IPR041740">
    <property type="entry name" value="AKii-LysC-BS"/>
</dbReference>
<evidence type="ECO:0000256" key="5">
    <source>
        <dbReference type="ARBA" id="ARBA00010122"/>
    </source>
</evidence>
<evidence type="ECO:0000256" key="15">
    <source>
        <dbReference type="ARBA" id="ARBA00063835"/>
    </source>
</evidence>
<keyword evidence="10 17" id="KW-0418">Kinase</keyword>
<dbReference type="Gene3D" id="3.30.2130.10">
    <property type="entry name" value="VC0802-like"/>
    <property type="match status" value="1"/>
</dbReference>
<dbReference type="EC" id="2.7.2.4" evidence="17"/>
<dbReference type="AlphaFoldDB" id="A0A8D5A166"/>
<comment type="subunit">
    <text evidence="15">Tetramer consisting of 2 isoforms Alpha (catalytic and regulation) and of a homodimer of 2 isoforms Beta (regulation).</text>
</comment>
<evidence type="ECO:0000256" key="8">
    <source>
        <dbReference type="ARBA" id="ARBA00022737"/>
    </source>
</evidence>
<keyword evidence="13" id="KW-0457">Lysine biosynthesis</keyword>
<dbReference type="InterPro" id="IPR002912">
    <property type="entry name" value="ACT_dom"/>
</dbReference>
<keyword evidence="8" id="KW-0677">Repeat</keyword>
<dbReference type="Pfam" id="PF22468">
    <property type="entry name" value="ACT_9"/>
    <property type="match status" value="2"/>
</dbReference>
<feature type="binding site" evidence="16">
    <location>
        <position position="184"/>
    </location>
    <ligand>
        <name>ATP</name>
        <dbReference type="ChEBI" id="CHEBI:30616"/>
    </ligand>
</feature>
<gene>
    <name evidence="20" type="ORF">Dia5BBH33_09930</name>
</gene>
<dbReference type="CDD" id="cd04261">
    <property type="entry name" value="AAK_AKii-LysC-BS"/>
    <property type="match status" value="1"/>
</dbReference>
<dbReference type="NCBIfam" id="TIGR00657">
    <property type="entry name" value="asp_kinases"/>
    <property type="match status" value="1"/>
</dbReference>
<feature type="domain" description="ACT" evidence="19">
    <location>
        <begin position="265"/>
        <end position="350"/>
    </location>
</feature>
<dbReference type="GO" id="GO:0009088">
    <property type="term" value="P:threonine biosynthetic process"/>
    <property type="evidence" value="ECO:0007669"/>
    <property type="project" value="UniProtKB-UniPathway"/>
</dbReference>
<evidence type="ECO:0000256" key="4">
    <source>
        <dbReference type="ARBA" id="ARBA00005139"/>
    </source>
</evidence>
<dbReference type="PROSITE" id="PS51671">
    <property type="entry name" value="ACT"/>
    <property type="match status" value="1"/>
</dbReference>
<evidence type="ECO:0000256" key="2">
    <source>
        <dbReference type="ARBA" id="ARBA00004766"/>
    </source>
</evidence>
<evidence type="ECO:0000313" key="20">
    <source>
        <dbReference type="EMBL" id="BBK25058.1"/>
    </source>
</evidence>
<dbReference type="InterPro" id="IPR001048">
    <property type="entry name" value="Asp/Glu/Uridylate_kinase"/>
</dbReference>
<name>A0A8D5A166_9FIRM</name>
<comment type="similarity">
    <text evidence="5 17">Belongs to the aspartokinase family.</text>
</comment>
<dbReference type="GO" id="GO:0005524">
    <property type="term" value="F:ATP binding"/>
    <property type="evidence" value="ECO:0007669"/>
    <property type="project" value="UniProtKB-KW"/>
</dbReference>